<keyword evidence="7" id="KW-1185">Reference proteome</keyword>
<evidence type="ECO:0000256" key="1">
    <source>
        <dbReference type="ARBA" id="ARBA00004561"/>
    </source>
</evidence>
<dbReference type="AlphaFoldDB" id="B2FNL8"/>
<dbReference type="GO" id="GO:0043709">
    <property type="term" value="P:cell adhesion involved in single-species biofilm formation"/>
    <property type="evidence" value="ECO:0007669"/>
    <property type="project" value="TreeGrafter"/>
</dbReference>
<evidence type="ECO:0000256" key="3">
    <source>
        <dbReference type="ARBA" id="ARBA00023263"/>
    </source>
</evidence>
<dbReference type="EMBL" id="AM743169">
    <property type="protein sequence ID" value="CAQ44313.1"/>
    <property type="molecule type" value="Genomic_DNA"/>
</dbReference>
<dbReference type="HOGENOM" id="CLU_1041741_0_0_6"/>
<feature type="chain" id="PRO_5002775925" evidence="4">
    <location>
        <begin position="25"/>
        <end position="323"/>
    </location>
</feature>
<dbReference type="InterPro" id="IPR000259">
    <property type="entry name" value="Adhesion_dom_fimbrial"/>
</dbReference>
<dbReference type="Proteomes" id="UP000008840">
    <property type="component" value="Chromosome"/>
</dbReference>
<evidence type="ECO:0000313" key="6">
    <source>
        <dbReference type="EMBL" id="CAQ44313.1"/>
    </source>
</evidence>
<dbReference type="Pfam" id="PF00419">
    <property type="entry name" value="Fimbrial"/>
    <property type="match status" value="1"/>
</dbReference>
<dbReference type="PANTHER" id="PTHR33420:SF14">
    <property type="entry name" value="TYPE 1 FIMBRIN D-MANNOSE SPECIFIC ADHESIN"/>
    <property type="match status" value="1"/>
</dbReference>
<dbReference type="EnsemblBacteria" id="CAQ44313">
    <property type="protein sequence ID" value="CAQ44313"/>
    <property type="gene ID" value="Smlt0734"/>
</dbReference>
<dbReference type="SUPFAM" id="SSF49401">
    <property type="entry name" value="Bacterial adhesins"/>
    <property type="match status" value="1"/>
</dbReference>
<keyword evidence="3" id="KW-0281">Fimbrium</keyword>
<dbReference type="Gene3D" id="2.60.40.1090">
    <property type="entry name" value="Fimbrial-type adhesion domain"/>
    <property type="match status" value="1"/>
</dbReference>
<feature type="domain" description="Fimbrial-type adhesion" evidence="5">
    <location>
        <begin position="192"/>
        <end position="322"/>
    </location>
</feature>
<dbReference type="KEGG" id="sml:Smlt0734"/>
<dbReference type="PANTHER" id="PTHR33420">
    <property type="entry name" value="FIMBRIAL SUBUNIT ELFA-RELATED"/>
    <property type="match status" value="1"/>
</dbReference>
<comment type="subcellular location">
    <subcellularLocation>
        <location evidence="1">Fimbrium</location>
    </subcellularLocation>
</comment>
<evidence type="ECO:0000256" key="4">
    <source>
        <dbReference type="SAM" id="SignalP"/>
    </source>
</evidence>
<organism evidence="6 7">
    <name type="scientific">Stenotrophomonas maltophilia (strain K279a)</name>
    <dbReference type="NCBI Taxonomy" id="522373"/>
    <lineage>
        <taxon>Bacteria</taxon>
        <taxon>Pseudomonadati</taxon>
        <taxon>Pseudomonadota</taxon>
        <taxon>Gammaproteobacteria</taxon>
        <taxon>Lysobacterales</taxon>
        <taxon>Lysobacteraceae</taxon>
        <taxon>Stenotrophomonas</taxon>
        <taxon>Stenotrophomonas maltophilia group</taxon>
    </lineage>
</organism>
<dbReference type="InterPro" id="IPR050263">
    <property type="entry name" value="Bact_Fimbrial_Adh_Pro"/>
</dbReference>
<comment type="similarity">
    <text evidence="2">Belongs to the fimbrial protein family.</text>
</comment>
<dbReference type="GO" id="GO:0009289">
    <property type="term" value="C:pilus"/>
    <property type="evidence" value="ECO:0007669"/>
    <property type="project" value="UniProtKB-SubCell"/>
</dbReference>
<reference evidence="6 7" key="1">
    <citation type="journal article" date="2008" name="Genome Biol.">
        <title>The complete genome, comparative and functional analysis of Stenotrophomonas maltophilia reveals an organism heavily shielded by drug resistance determinants.</title>
        <authorList>
            <person name="Crossman L.C."/>
            <person name="Gould V.C."/>
            <person name="Dow J.M."/>
            <person name="Vernikos G.S."/>
            <person name="Okazaki A."/>
            <person name="Sebaihia M."/>
            <person name="Saunders D."/>
            <person name="Arrowsmith C."/>
            <person name="Carver T."/>
            <person name="Peters N."/>
            <person name="Adlem E."/>
            <person name="Kerhornou A."/>
            <person name="Lord A."/>
            <person name="Murphy L."/>
            <person name="Seeger K."/>
            <person name="Squares R."/>
            <person name="Rutter S."/>
            <person name="Quail M.A."/>
            <person name="Rajandream M.A."/>
            <person name="Harris D."/>
            <person name="Churcher C."/>
            <person name="Bentley S.D."/>
            <person name="Parkhill J."/>
            <person name="Thomson N.R."/>
            <person name="Avison M.B."/>
        </authorList>
    </citation>
    <scope>NUCLEOTIDE SEQUENCE [LARGE SCALE GENOMIC DNA]</scope>
    <source>
        <strain evidence="6 7">K279a</strain>
    </source>
</reference>
<sequence>MSLCPAYAGWLALLGATVAFSASATCRAPGGDAQLDHVFDVAFTERADVTLGFRSGSLTLVCDAGETQMEELLQLSGMKYVRDVPWGSRAIAAYEMDSTSPLLAFSYSYGGCEISDPECPIEEVEEGGVPLRDGVPSRYSLNGARKNVTMQVIAFSRGGPMHDVARRPAGSLRTTSGGTGGFHRFNLGFRFRAQTCAVTPQNVDLDPVDAVTLQRNGSAGEKSFNVRVSCAASGRRLVLELVDVHDPASTSNTLKAAPGSTANGVAVQILSGGNPVRMKAPWTHGAASGSTLPVPFSARYLRTTGTLRTGSIRGEATLLADYY</sequence>
<dbReference type="InterPro" id="IPR036937">
    <property type="entry name" value="Adhesion_dom_fimbrial_sf"/>
</dbReference>
<evidence type="ECO:0000259" key="5">
    <source>
        <dbReference type="Pfam" id="PF00419"/>
    </source>
</evidence>
<name>B2FNL8_STRMK</name>
<feature type="signal peptide" evidence="4">
    <location>
        <begin position="1"/>
        <end position="24"/>
    </location>
</feature>
<proteinExistence type="inferred from homology"/>
<dbReference type="eggNOG" id="COG3539">
    <property type="taxonomic scope" value="Bacteria"/>
</dbReference>
<accession>B2FNL8</accession>
<evidence type="ECO:0000256" key="2">
    <source>
        <dbReference type="ARBA" id="ARBA00006671"/>
    </source>
</evidence>
<keyword evidence="4" id="KW-0732">Signal</keyword>
<dbReference type="InterPro" id="IPR008966">
    <property type="entry name" value="Adhesion_dom_sf"/>
</dbReference>
<gene>
    <name evidence="6" type="ordered locus">Smlt0734</name>
</gene>
<evidence type="ECO:0000313" key="7">
    <source>
        <dbReference type="Proteomes" id="UP000008840"/>
    </source>
</evidence>
<protein>
    <submittedName>
        <fullName evidence="6">Fimbrial protein</fullName>
    </submittedName>
</protein>